<reference evidence="1 2" key="1">
    <citation type="submission" date="2013-06" db="EMBL/GenBank/DDBJ databases">
        <title>Rumen cellulosomics: divergent fiber-degrading strategies revealed by comparative genome-wide analysis of six Ruminococcal strains.</title>
        <authorList>
            <person name="Dassa B."/>
            <person name="Borovok I."/>
            <person name="Lamed R."/>
            <person name="Flint H."/>
            <person name="Yeoman C.J."/>
            <person name="White B."/>
            <person name="Bayer E.A."/>
        </authorList>
    </citation>
    <scope>NUCLEOTIDE SEQUENCE [LARGE SCALE GENOMIC DNA]</scope>
    <source>
        <strain evidence="1 2">SY3</strain>
    </source>
</reference>
<sequence>MGFSEQIKSSVNGDEYYTPQNAVDMILPYLARRGYQNIWCPFDKEESNFVKTLKAQGYNVAYGHIETGQDFFEFTEPQGDIIVSNPPFSKRDRILKKLYEWDIPFALIMNFNGLFDSKKRADIFREHRVEMLIPRGRMKFVHKDKGQLNSPNFQSIYICNHLLENQIVFDNTTF</sequence>
<dbReference type="Gene3D" id="3.40.50.150">
    <property type="entry name" value="Vaccinia Virus protein VP39"/>
    <property type="match status" value="1"/>
</dbReference>
<dbReference type="PRINTS" id="PR00507">
    <property type="entry name" value="N12N6MTFRASE"/>
</dbReference>
<dbReference type="OrthoDB" id="9774673at2"/>
<protein>
    <recommendedName>
        <fullName evidence="3">Sugar-phospahte nucleotidyltransferase</fullName>
    </recommendedName>
</protein>
<accession>A0A011UWT7</accession>
<evidence type="ECO:0008006" key="3">
    <source>
        <dbReference type="Google" id="ProtNLM"/>
    </source>
</evidence>
<dbReference type="PROSITE" id="PS00092">
    <property type="entry name" value="N6_MTASE"/>
    <property type="match status" value="1"/>
</dbReference>
<dbReference type="EMBL" id="JEOB01000004">
    <property type="protein sequence ID" value="EXM37657.1"/>
    <property type="molecule type" value="Genomic_DNA"/>
</dbReference>
<dbReference type="SUPFAM" id="SSF53335">
    <property type="entry name" value="S-adenosyl-L-methionine-dependent methyltransferases"/>
    <property type="match status" value="1"/>
</dbReference>
<dbReference type="InterPro" id="IPR002052">
    <property type="entry name" value="DNA_methylase_N6_adenine_CS"/>
</dbReference>
<organism evidence="1 2">
    <name type="scientific">Ruminococcus albus SY3</name>
    <dbReference type="NCBI Taxonomy" id="1341156"/>
    <lineage>
        <taxon>Bacteria</taxon>
        <taxon>Bacillati</taxon>
        <taxon>Bacillota</taxon>
        <taxon>Clostridia</taxon>
        <taxon>Eubacteriales</taxon>
        <taxon>Oscillospiraceae</taxon>
        <taxon>Ruminococcus</taxon>
    </lineage>
</organism>
<dbReference type="GO" id="GO:0008168">
    <property type="term" value="F:methyltransferase activity"/>
    <property type="evidence" value="ECO:0007669"/>
    <property type="project" value="InterPro"/>
</dbReference>
<dbReference type="AlphaFoldDB" id="A0A011UWT7"/>
<dbReference type="RefSeq" id="WP_037289458.1">
    <property type="nucleotide sequence ID" value="NZ_JEOB01000004.1"/>
</dbReference>
<evidence type="ECO:0000313" key="2">
    <source>
        <dbReference type="Proteomes" id="UP000021369"/>
    </source>
</evidence>
<evidence type="ECO:0000313" key="1">
    <source>
        <dbReference type="EMBL" id="EXM37657.1"/>
    </source>
</evidence>
<dbReference type="GO" id="GO:0003676">
    <property type="term" value="F:nucleic acid binding"/>
    <property type="evidence" value="ECO:0007669"/>
    <property type="project" value="InterPro"/>
</dbReference>
<proteinExistence type="predicted"/>
<dbReference type="GO" id="GO:0032259">
    <property type="term" value="P:methylation"/>
    <property type="evidence" value="ECO:0007669"/>
    <property type="project" value="InterPro"/>
</dbReference>
<dbReference type="Proteomes" id="UP000021369">
    <property type="component" value="Unassembled WGS sequence"/>
</dbReference>
<dbReference type="InterPro" id="IPR029063">
    <property type="entry name" value="SAM-dependent_MTases_sf"/>
</dbReference>
<gene>
    <name evidence="1" type="ORF">RASY3_14855</name>
</gene>
<keyword evidence="2" id="KW-1185">Reference proteome</keyword>
<comment type="caution">
    <text evidence="1">The sequence shown here is derived from an EMBL/GenBank/DDBJ whole genome shotgun (WGS) entry which is preliminary data.</text>
</comment>
<name>A0A011UWT7_RUMAL</name>